<dbReference type="Proteomes" id="UP000184731">
    <property type="component" value="Chromosome"/>
</dbReference>
<dbReference type="InterPro" id="IPR029058">
    <property type="entry name" value="AB_hydrolase_fold"/>
</dbReference>
<dbReference type="OrthoDB" id="5729753at2"/>
<feature type="domain" description="Serine aminopeptidase S33" evidence="1">
    <location>
        <begin position="22"/>
        <end position="168"/>
    </location>
</feature>
<gene>
    <name evidence="2" type="ORF">AXG55_06060</name>
</gene>
<sequence>MLQMNVDGFEVYEFPAPNESSTKNALFFAHANGIPAQTYKSLFEKMAQQLNCLIISYDMRGMGRSQIPDLISENLNNTGAWEQLTKDHIQLFLKIKSLKSEKLNWILAGHSLGAWLSLLASKELHNYKLFLLEPPILAPKIILQWTIIALLKKRHLSPRGQRVKRRKTQFPSLKIAFNELKKSSLMKHWDDEVISDYIEGSFQEQTPGGQITLRHDPAWEALMFEEYPIGAWWAFLKIPFQIRTKIQPLFFVGSKSDTCNPNAKFWVSCFFPKLKWIELPDGTHMFPLERQMETISLIKSNLLDS</sequence>
<dbReference type="KEGG" id="saqi:AXG55_06060"/>
<dbReference type="RefSeq" id="WP_148697226.1">
    <property type="nucleotide sequence ID" value="NZ_CP017834.1"/>
</dbReference>
<proteinExistence type="predicted"/>
<dbReference type="AlphaFoldDB" id="A0A1L4CZW6"/>
<keyword evidence="3" id="KW-1185">Reference proteome</keyword>
<reference evidence="2 3" key="1">
    <citation type="submission" date="2016-10" db="EMBL/GenBank/DDBJ databases">
        <title>Silvanigrella aquatica sp. nov., isolated from a freshwater lake located in the Black Forest, Germany, description of Silvanigrellaceae fam. nov., Silvanigrellales ord. nov., reclassification of the order Bdellovibrionales in the class Oligoflexia, reclassification of the families Bacteriovoracaceae and Halobacteriovoraceae in the new order Bacteriovoracales ord. nov., and reclassification of the family Pseudobacteriovoracaceae in the order Oligoflexiales.</title>
        <authorList>
            <person name="Hahn M.W."/>
            <person name="Schmidt J."/>
            <person name="Koll U."/>
            <person name="Rohde M."/>
            <person name="Verbag S."/>
            <person name="Pitt A."/>
            <person name="Nakai R."/>
            <person name="Naganuma T."/>
            <person name="Lang E."/>
        </authorList>
    </citation>
    <scope>NUCLEOTIDE SEQUENCE [LARGE SCALE GENOMIC DNA]</scope>
    <source>
        <strain evidence="2 3">MWH-Nonnen-W8red</strain>
    </source>
</reference>
<dbReference type="EMBL" id="CP017834">
    <property type="protein sequence ID" value="APJ03492.1"/>
    <property type="molecule type" value="Genomic_DNA"/>
</dbReference>
<dbReference type="SUPFAM" id="SSF53474">
    <property type="entry name" value="alpha/beta-Hydrolases"/>
    <property type="match status" value="1"/>
</dbReference>
<dbReference type="InterPro" id="IPR022742">
    <property type="entry name" value="Hydrolase_4"/>
</dbReference>
<evidence type="ECO:0000313" key="2">
    <source>
        <dbReference type="EMBL" id="APJ03492.1"/>
    </source>
</evidence>
<accession>A0A1L4CZW6</accession>
<organism evidence="2 3">
    <name type="scientific">Silvanigrella aquatica</name>
    <dbReference type="NCBI Taxonomy" id="1915309"/>
    <lineage>
        <taxon>Bacteria</taxon>
        <taxon>Pseudomonadati</taxon>
        <taxon>Bdellovibrionota</taxon>
        <taxon>Oligoflexia</taxon>
        <taxon>Silvanigrellales</taxon>
        <taxon>Silvanigrellaceae</taxon>
        <taxon>Silvanigrella</taxon>
    </lineage>
</organism>
<evidence type="ECO:0000313" key="3">
    <source>
        <dbReference type="Proteomes" id="UP000184731"/>
    </source>
</evidence>
<dbReference type="Pfam" id="PF12146">
    <property type="entry name" value="Hydrolase_4"/>
    <property type="match status" value="1"/>
</dbReference>
<protein>
    <recommendedName>
        <fullName evidence="1">Serine aminopeptidase S33 domain-containing protein</fullName>
    </recommendedName>
</protein>
<evidence type="ECO:0000259" key="1">
    <source>
        <dbReference type="Pfam" id="PF12146"/>
    </source>
</evidence>
<name>A0A1L4CZW6_9BACT</name>
<dbReference type="STRING" id="1915309.AXG55_06060"/>
<dbReference type="Gene3D" id="3.40.50.1820">
    <property type="entry name" value="alpha/beta hydrolase"/>
    <property type="match status" value="1"/>
</dbReference>